<accession>A0ABD1QRX9</accession>
<dbReference type="Proteomes" id="UP001604277">
    <property type="component" value="Unassembled WGS sequence"/>
</dbReference>
<feature type="region of interest" description="Disordered" evidence="1">
    <location>
        <begin position="303"/>
        <end position="330"/>
    </location>
</feature>
<feature type="region of interest" description="Disordered" evidence="1">
    <location>
        <begin position="30"/>
        <end position="62"/>
    </location>
</feature>
<gene>
    <name evidence="3" type="ORF">Fot_47678</name>
</gene>
<dbReference type="PANTHER" id="PTHR33868">
    <property type="entry name" value="EXPRESSED PROTEIN"/>
    <property type="match status" value="1"/>
</dbReference>
<proteinExistence type="predicted"/>
<keyword evidence="4" id="KW-1185">Reference proteome</keyword>
<reference evidence="4" key="1">
    <citation type="submission" date="2024-07" db="EMBL/GenBank/DDBJ databases">
        <title>Two chromosome-level genome assemblies of Korean endemic species Abeliophyllum distichum and Forsythia ovata (Oleaceae).</title>
        <authorList>
            <person name="Jang H."/>
        </authorList>
    </citation>
    <scope>NUCLEOTIDE SEQUENCE [LARGE SCALE GENOMIC DNA]</scope>
</reference>
<keyword evidence="2" id="KW-0812">Transmembrane</keyword>
<evidence type="ECO:0000313" key="4">
    <source>
        <dbReference type="Proteomes" id="UP001604277"/>
    </source>
</evidence>
<evidence type="ECO:0000313" key="3">
    <source>
        <dbReference type="EMBL" id="KAL2478664.1"/>
    </source>
</evidence>
<comment type="caution">
    <text evidence="3">The sequence shown here is derived from an EMBL/GenBank/DDBJ whole genome shotgun (WGS) entry which is preliminary data.</text>
</comment>
<keyword evidence="2" id="KW-1133">Transmembrane helix</keyword>
<name>A0ABD1QRX9_9LAMI</name>
<dbReference type="PANTHER" id="PTHR33868:SF2">
    <property type="entry name" value="EXPRESSED PROTEIN"/>
    <property type="match status" value="1"/>
</dbReference>
<organism evidence="3 4">
    <name type="scientific">Forsythia ovata</name>
    <dbReference type="NCBI Taxonomy" id="205694"/>
    <lineage>
        <taxon>Eukaryota</taxon>
        <taxon>Viridiplantae</taxon>
        <taxon>Streptophyta</taxon>
        <taxon>Embryophyta</taxon>
        <taxon>Tracheophyta</taxon>
        <taxon>Spermatophyta</taxon>
        <taxon>Magnoliopsida</taxon>
        <taxon>eudicotyledons</taxon>
        <taxon>Gunneridae</taxon>
        <taxon>Pentapetalae</taxon>
        <taxon>asterids</taxon>
        <taxon>lamiids</taxon>
        <taxon>Lamiales</taxon>
        <taxon>Oleaceae</taxon>
        <taxon>Forsythieae</taxon>
        <taxon>Forsythia</taxon>
    </lineage>
</organism>
<feature type="compositionally biased region" description="Basic and acidic residues" evidence="1">
    <location>
        <begin position="306"/>
        <end position="330"/>
    </location>
</feature>
<protein>
    <submittedName>
        <fullName evidence="3">Uncharacterized protein</fullName>
    </submittedName>
</protein>
<dbReference type="EMBL" id="JBFOLJ010000014">
    <property type="protein sequence ID" value="KAL2478664.1"/>
    <property type="molecule type" value="Genomic_DNA"/>
</dbReference>
<dbReference type="AlphaFoldDB" id="A0ABD1QRX9"/>
<feature type="transmembrane region" description="Helical" evidence="2">
    <location>
        <begin position="444"/>
        <end position="469"/>
    </location>
</feature>
<sequence>MALAEARAAWQRTANRYLVQEDAKRAPKLACCSTTGPPVKPDDVGPTNTADKEDIPNISRLPLNQNTSDFKLSPNSRWWLQLQPNCGYQKGLMNEQFDSQEVNMETLATLESSSVHSQNETAYLESSLDNHSSGFTTCEKKDCRVEEQEISSLYSKNSRYPLENDGAIDFGELTNKDFVDCKVSEKSSELYLDSKSSWIGAEKNVPWWRTADTEELAILVSQRSLDVIENCDLPRPQNTRVGKDLYTNVHGFGCGGIYKSSLDPKPNRGSYQNLAVPTPYSLKAESARQKYWAAVECQPLSSANKSMRDCDPKNSDSPTRKGAPEMHTISENDPSKAQLLEALRHSQTRAREAEKAAKRACVEKEHIVKLVFRQASQLFAYKQWFHLLQLENIYFQMKNNYSQPISTVLPRVPQRPRKMQKSWQKSTRGKCAKKARYRYDISKYAIIFALGLGLVGAGLLLGWTVGLMLPTL</sequence>
<evidence type="ECO:0000256" key="2">
    <source>
        <dbReference type="SAM" id="Phobius"/>
    </source>
</evidence>
<evidence type="ECO:0000256" key="1">
    <source>
        <dbReference type="SAM" id="MobiDB-lite"/>
    </source>
</evidence>
<keyword evidence="2" id="KW-0472">Membrane</keyword>